<dbReference type="Gene3D" id="3.10.100.10">
    <property type="entry name" value="Mannose-Binding Protein A, subunit A"/>
    <property type="match status" value="1"/>
</dbReference>
<gene>
    <name evidence="3" type="ORF">CH371_03730</name>
</gene>
<protein>
    <recommendedName>
        <fullName evidence="2">DUF1554 domain-containing protein</fullName>
    </recommendedName>
</protein>
<dbReference type="EMBL" id="NPDT01000001">
    <property type="protein sequence ID" value="PJZ67183.1"/>
    <property type="molecule type" value="Genomic_DNA"/>
</dbReference>
<accession>A0A2M9ZFJ6</accession>
<sequence>MKYLSHLIEEIIFQGTLLLSFFLLLHCNDAKPVNIDASGSATGFLLSIELPGTGGEPLPDGFPSPSVNTFYDAGNSYVDLNFPGAFSSDETFTMSFENVTTVQTPAFVGYDNFTLLQGETVKNVGFALGSDDDNCLDRSGDRFSVRIRRNSTGENFAYTFVVLDGDYCVFESAPTAAPNLGGLAQMDATCAQLAIQKGLPRVPTNYKAMVAAVSASHGNRNPGEALSPTSFFRSGKKYVRRQADGIWVKIFQNSSSWPPNTWSPGVNFDNPFGENANGYWTGMNSGWGSQTFESCMNPEGSESWKPSTTSTDSGAIGAPSISPNDAARANIQTCSSATESPSTFICVYSP</sequence>
<comment type="caution">
    <text evidence="3">The sequence shown here is derived from an EMBL/GenBank/DDBJ whole genome shotgun (WGS) entry which is preliminary data.</text>
</comment>
<evidence type="ECO:0000259" key="2">
    <source>
        <dbReference type="Pfam" id="PF07588"/>
    </source>
</evidence>
<dbReference type="AlphaFoldDB" id="A0A2M9ZFJ6"/>
<dbReference type="RefSeq" id="WP_100757715.1">
    <property type="nucleotide sequence ID" value="NZ_NPDT01000001.1"/>
</dbReference>
<evidence type="ECO:0000313" key="4">
    <source>
        <dbReference type="Proteomes" id="UP000231912"/>
    </source>
</evidence>
<feature type="domain" description="DUF1554" evidence="2">
    <location>
        <begin position="178"/>
        <end position="317"/>
    </location>
</feature>
<dbReference type="Proteomes" id="UP000231912">
    <property type="component" value="Unassembled WGS sequence"/>
</dbReference>
<evidence type="ECO:0000313" key="3">
    <source>
        <dbReference type="EMBL" id="PJZ67183.1"/>
    </source>
</evidence>
<organism evidence="3 4">
    <name type="scientific">Leptospira wolffii</name>
    <dbReference type="NCBI Taxonomy" id="409998"/>
    <lineage>
        <taxon>Bacteria</taxon>
        <taxon>Pseudomonadati</taxon>
        <taxon>Spirochaetota</taxon>
        <taxon>Spirochaetia</taxon>
        <taxon>Leptospirales</taxon>
        <taxon>Leptospiraceae</taxon>
        <taxon>Leptospira</taxon>
    </lineage>
</organism>
<feature type="region of interest" description="Disordered" evidence="1">
    <location>
        <begin position="295"/>
        <end position="324"/>
    </location>
</feature>
<proteinExistence type="predicted"/>
<dbReference type="InterPro" id="IPR016186">
    <property type="entry name" value="C-type_lectin-like/link_sf"/>
</dbReference>
<dbReference type="Pfam" id="PF07588">
    <property type="entry name" value="DUF1554"/>
    <property type="match status" value="1"/>
</dbReference>
<evidence type="ECO:0000256" key="1">
    <source>
        <dbReference type="SAM" id="MobiDB-lite"/>
    </source>
</evidence>
<feature type="compositionally biased region" description="Polar residues" evidence="1">
    <location>
        <begin position="304"/>
        <end position="313"/>
    </location>
</feature>
<dbReference type="InterPro" id="IPR011448">
    <property type="entry name" value="DUF1554"/>
</dbReference>
<name>A0A2M9ZFJ6_9LEPT</name>
<reference evidence="3 4" key="1">
    <citation type="submission" date="2017-07" db="EMBL/GenBank/DDBJ databases">
        <title>Leptospira spp. isolated from tropical soils.</title>
        <authorList>
            <person name="Thibeaux R."/>
            <person name="Iraola G."/>
            <person name="Ferres I."/>
            <person name="Bierque E."/>
            <person name="Girault D."/>
            <person name="Soupe-Gilbert M.-E."/>
            <person name="Picardeau M."/>
            <person name="Goarant C."/>
        </authorList>
    </citation>
    <scope>NUCLEOTIDE SEQUENCE [LARGE SCALE GENOMIC DNA]</scope>
    <source>
        <strain evidence="3 4">FH2-C-A2</strain>
    </source>
</reference>